<protein>
    <submittedName>
        <fullName evidence="1">Uncharacterized protein</fullName>
    </submittedName>
</protein>
<accession>A0A9Q8YEW3</accession>
<proteinExistence type="predicted"/>
<dbReference type="AlphaFoldDB" id="A0A9Q8YEW3"/>
<evidence type="ECO:0000313" key="2">
    <source>
        <dbReference type="Proteomes" id="UP001055460"/>
    </source>
</evidence>
<dbReference type="Proteomes" id="UP001055460">
    <property type="component" value="Plasmid pB"/>
</dbReference>
<sequence>MKAKRDFDAEEFADRLAAMTDDELFGLMQRLEAESEEVPTLARDTSEVFAKIALVETAIGDRFPGRLMAPYKEWQLRRRSHGGA</sequence>
<gene>
    <name evidence="1" type="ORF">NE863_33615</name>
</gene>
<reference evidence="1" key="1">
    <citation type="submission" date="2022-06" db="EMBL/GenBank/DDBJ databases">
        <title>Physiological and biochemical characterization and genomic elucidation of a strain of the genus Ensifer adhaerens M8 that combines arsenic oxidation and chromium reduction.</title>
        <authorList>
            <person name="Li X."/>
            <person name="Yu c."/>
        </authorList>
    </citation>
    <scope>NUCLEOTIDE SEQUENCE</scope>
    <source>
        <strain evidence="1">M8</strain>
        <plasmid evidence="1">pB</plasmid>
    </source>
</reference>
<keyword evidence="1" id="KW-0614">Plasmid</keyword>
<name>A0A9Q8YEW3_ENSAD</name>
<evidence type="ECO:0000313" key="1">
    <source>
        <dbReference type="EMBL" id="USJ27393.1"/>
    </source>
</evidence>
<geneLocation type="plasmid" evidence="1 2">
    <name>pB</name>
</geneLocation>
<dbReference type="EMBL" id="CP098809">
    <property type="protein sequence ID" value="USJ27393.1"/>
    <property type="molecule type" value="Genomic_DNA"/>
</dbReference>
<dbReference type="RefSeq" id="WP_112772968.1">
    <property type="nucleotide sequence ID" value="NZ_CP098809.1"/>
</dbReference>
<organism evidence="1 2">
    <name type="scientific">Ensifer adhaerens</name>
    <name type="common">Sinorhizobium morelense</name>
    <dbReference type="NCBI Taxonomy" id="106592"/>
    <lineage>
        <taxon>Bacteria</taxon>
        <taxon>Pseudomonadati</taxon>
        <taxon>Pseudomonadota</taxon>
        <taxon>Alphaproteobacteria</taxon>
        <taxon>Hyphomicrobiales</taxon>
        <taxon>Rhizobiaceae</taxon>
        <taxon>Sinorhizobium/Ensifer group</taxon>
        <taxon>Ensifer</taxon>
    </lineage>
</organism>